<evidence type="ECO:0000313" key="3">
    <source>
        <dbReference type="EMBL" id="KAK9728521.1"/>
    </source>
</evidence>
<dbReference type="SMART" id="SM00393">
    <property type="entry name" value="R3H"/>
    <property type="match status" value="1"/>
</dbReference>
<protein>
    <submittedName>
        <fullName evidence="3">R3H domain</fullName>
    </submittedName>
</protein>
<dbReference type="SUPFAM" id="SSF82708">
    <property type="entry name" value="R3H domain"/>
    <property type="match status" value="1"/>
</dbReference>
<feature type="region of interest" description="Disordered" evidence="1">
    <location>
        <begin position="1"/>
        <end position="21"/>
    </location>
</feature>
<dbReference type="InterPro" id="IPR036867">
    <property type="entry name" value="R3H_dom_sf"/>
</dbReference>
<dbReference type="GO" id="GO:0003676">
    <property type="term" value="F:nucleic acid binding"/>
    <property type="evidence" value="ECO:0007669"/>
    <property type="project" value="UniProtKB-UniRule"/>
</dbReference>
<dbReference type="EMBL" id="JASPKY010000169">
    <property type="protein sequence ID" value="KAK9728521.1"/>
    <property type="molecule type" value="Genomic_DNA"/>
</dbReference>
<accession>A0AAW1L4Z8</accession>
<dbReference type="AlphaFoldDB" id="A0AAW1L4Z8"/>
<feature type="domain" description="R3H" evidence="2">
    <location>
        <begin position="44"/>
        <end position="107"/>
    </location>
</feature>
<sequence length="227" mass="26991">MDLLGSIMNSMDKPPSLTENERSIIKKRREEMERRQAIERDRLRRFKEDIENKMQSYFKDPNNKNLKFSPMDHIYRSIIHEVAESLGLLSYSFGTEDIDRYVRVYTKIHMPCEDELAARRRGEPWNDEIKSQLIEKRKLDQLEVEQELKRKPKKFVPNSNYKDKYAHLIGQDAALEAARKTETNKSYGFVPSENKKDCRSIEQTMADIRAKRKLKEKNLDEPSYKEN</sequence>
<dbReference type="Gene3D" id="3.30.1370.50">
    <property type="entry name" value="R3H-like domain"/>
    <property type="match status" value="1"/>
</dbReference>
<dbReference type="PANTHER" id="PTHR13498">
    <property type="entry name" value="SPERM ASSOCIATED ANTIGEN 7"/>
    <property type="match status" value="1"/>
</dbReference>
<comment type="caution">
    <text evidence="3">The sequence shown here is derived from an EMBL/GenBank/DDBJ whole genome shotgun (WGS) entry which is preliminary data.</text>
</comment>
<evidence type="ECO:0000313" key="4">
    <source>
        <dbReference type="Proteomes" id="UP001458880"/>
    </source>
</evidence>
<name>A0AAW1L4Z8_POPJA</name>
<dbReference type="PIRSF" id="PIRSF037943">
    <property type="entry name" value="Sperm-assoc_antigen_PAG7"/>
    <property type="match status" value="1"/>
</dbReference>
<proteinExistence type="predicted"/>
<dbReference type="Proteomes" id="UP001458880">
    <property type="component" value="Unassembled WGS sequence"/>
</dbReference>
<dbReference type="InterPro" id="IPR001374">
    <property type="entry name" value="R3H_dom"/>
</dbReference>
<organism evidence="3 4">
    <name type="scientific">Popillia japonica</name>
    <name type="common">Japanese beetle</name>
    <dbReference type="NCBI Taxonomy" id="7064"/>
    <lineage>
        <taxon>Eukaryota</taxon>
        <taxon>Metazoa</taxon>
        <taxon>Ecdysozoa</taxon>
        <taxon>Arthropoda</taxon>
        <taxon>Hexapoda</taxon>
        <taxon>Insecta</taxon>
        <taxon>Pterygota</taxon>
        <taxon>Neoptera</taxon>
        <taxon>Endopterygota</taxon>
        <taxon>Coleoptera</taxon>
        <taxon>Polyphaga</taxon>
        <taxon>Scarabaeiformia</taxon>
        <taxon>Scarabaeidae</taxon>
        <taxon>Rutelinae</taxon>
        <taxon>Popillia</taxon>
    </lineage>
</organism>
<dbReference type="Pfam" id="PF01424">
    <property type="entry name" value="R3H"/>
    <property type="match status" value="1"/>
</dbReference>
<gene>
    <name evidence="3" type="ORF">QE152_g17954</name>
</gene>
<evidence type="ECO:0000256" key="1">
    <source>
        <dbReference type="SAM" id="MobiDB-lite"/>
    </source>
</evidence>
<dbReference type="PROSITE" id="PS51061">
    <property type="entry name" value="R3H"/>
    <property type="match status" value="1"/>
</dbReference>
<keyword evidence="4" id="KW-1185">Reference proteome</keyword>
<dbReference type="PANTHER" id="PTHR13498:SF3">
    <property type="entry name" value="SPERM-ASSOCIATED ANTIGEN 7"/>
    <property type="match status" value="1"/>
</dbReference>
<dbReference type="InterPro" id="IPR017330">
    <property type="entry name" value="SPAG7"/>
</dbReference>
<reference evidence="3 4" key="1">
    <citation type="journal article" date="2024" name="BMC Genomics">
        <title>De novo assembly and annotation of Popillia japonica's genome with initial clues to its potential as an invasive pest.</title>
        <authorList>
            <person name="Cucini C."/>
            <person name="Boschi S."/>
            <person name="Funari R."/>
            <person name="Cardaioli E."/>
            <person name="Iannotti N."/>
            <person name="Marturano G."/>
            <person name="Paoli F."/>
            <person name="Bruttini M."/>
            <person name="Carapelli A."/>
            <person name="Frati F."/>
            <person name="Nardi F."/>
        </authorList>
    </citation>
    <scope>NUCLEOTIDE SEQUENCE [LARGE SCALE GENOMIC DNA]</scope>
    <source>
        <strain evidence="3">DMR45628</strain>
    </source>
</reference>
<evidence type="ECO:0000259" key="2">
    <source>
        <dbReference type="PROSITE" id="PS51061"/>
    </source>
</evidence>